<dbReference type="EMBL" id="GG674496">
    <property type="protein sequence ID" value="EER14184.1"/>
    <property type="molecule type" value="Genomic_DNA"/>
</dbReference>
<dbReference type="OrthoDB" id="10492381at2759"/>
<dbReference type="GeneID" id="9060144"/>
<proteinExistence type="predicted"/>
<protein>
    <submittedName>
        <fullName evidence="1">Uncharacterized protein</fullName>
    </submittedName>
</protein>
<dbReference type="AlphaFoldDB" id="C5KMM6"/>
<gene>
    <name evidence="1" type="ORF">Pmar_PMAR029248</name>
</gene>
<evidence type="ECO:0000313" key="2">
    <source>
        <dbReference type="Proteomes" id="UP000007800"/>
    </source>
</evidence>
<reference evidence="1 2" key="1">
    <citation type="submission" date="2008-07" db="EMBL/GenBank/DDBJ databases">
        <authorList>
            <person name="El-Sayed N."/>
            <person name="Caler E."/>
            <person name="Inman J."/>
            <person name="Amedeo P."/>
            <person name="Hass B."/>
            <person name="Wortman J."/>
        </authorList>
    </citation>
    <scope>NUCLEOTIDE SEQUENCE [LARGE SCALE GENOMIC DNA]</scope>
    <source>
        <strain evidence="2">ATCC 50983 / TXsc</strain>
    </source>
</reference>
<keyword evidence="2" id="KW-1185">Reference proteome</keyword>
<organism evidence="2">
    <name type="scientific">Perkinsus marinus (strain ATCC 50983 / TXsc)</name>
    <dbReference type="NCBI Taxonomy" id="423536"/>
    <lineage>
        <taxon>Eukaryota</taxon>
        <taxon>Sar</taxon>
        <taxon>Alveolata</taxon>
        <taxon>Perkinsozoa</taxon>
        <taxon>Perkinsea</taxon>
        <taxon>Perkinsida</taxon>
        <taxon>Perkinsidae</taxon>
        <taxon>Perkinsus</taxon>
    </lineage>
</organism>
<dbReference type="RefSeq" id="XP_002782389.1">
    <property type="nucleotide sequence ID" value="XM_002782343.1"/>
</dbReference>
<dbReference type="Proteomes" id="UP000007800">
    <property type="component" value="Unassembled WGS sequence"/>
</dbReference>
<dbReference type="InParanoid" id="C5KMM6"/>
<sequence>MGDYLVARTNYDRGREFLVPVLREKTANETELARKWLEARLPPMVATAVVHSTIIGQVTAPLTVSGTMDIFPAAVGDRLGPKTELMPGGFDAADPPTVIGVCSSSGVRKGATNCSS</sequence>
<evidence type="ECO:0000313" key="1">
    <source>
        <dbReference type="EMBL" id="EER14184.1"/>
    </source>
</evidence>
<name>C5KMM6_PERM5</name>
<accession>C5KMM6</accession>